<organism evidence="2 3">
    <name type="scientific">Tulasnella calospora MUT 4182</name>
    <dbReference type="NCBI Taxonomy" id="1051891"/>
    <lineage>
        <taxon>Eukaryota</taxon>
        <taxon>Fungi</taxon>
        <taxon>Dikarya</taxon>
        <taxon>Basidiomycota</taxon>
        <taxon>Agaricomycotina</taxon>
        <taxon>Agaricomycetes</taxon>
        <taxon>Cantharellales</taxon>
        <taxon>Tulasnellaceae</taxon>
        <taxon>Tulasnella</taxon>
    </lineage>
</organism>
<sequence>MATGDQEDKVTVLSEAKRIWVYAKASTRVDDAYAEEGQEFRRSSLALVRRTRERSTPDREQNQSDQSNTFAQTTKREATNEEVRKNSVDKIEEEYPSHTEKRSRGECQSGKGRGPSPSSLESSVEGSSNRLMLGRVELTLQLEELGLELGVPLCLVLKPALGPEHRVAVDQLAGVEKTWPNMIWEKDVAMAEGLMEERVGKLESK</sequence>
<feature type="compositionally biased region" description="Basic and acidic residues" evidence="1">
    <location>
        <begin position="74"/>
        <end position="105"/>
    </location>
</feature>
<gene>
    <name evidence="2" type="ORF">M407DRAFT_6249</name>
</gene>
<dbReference type="Proteomes" id="UP000054248">
    <property type="component" value="Unassembled WGS sequence"/>
</dbReference>
<name>A0A0C3QMX0_9AGAM</name>
<dbReference type="AlphaFoldDB" id="A0A0C3QMX0"/>
<feature type="region of interest" description="Disordered" evidence="1">
    <location>
        <begin position="36"/>
        <end position="127"/>
    </location>
</feature>
<feature type="compositionally biased region" description="Low complexity" evidence="1">
    <location>
        <begin position="114"/>
        <end position="127"/>
    </location>
</feature>
<proteinExistence type="predicted"/>
<feature type="compositionally biased region" description="Polar residues" evidence="1">
    <location>
        <begin position="63"/>
        <end position="73"/>
    </location>
</feature>
<reference evidence="3" key="2">
    <citation type="submission" date="2015-01" db="EMBL/GenBank/DDBJ databases">
        <title>Evolutionary Origins and Diversification of the Mycorrhizal Mutualists.</title>
        <authorList>
            <consortium name="DOE Joint Genome Institute"/>
            <consortium name="Mycorrhizal Genomics Consortium"/>
            <person name="Kohler A."/>
            <person name="Kuo A."/>
            <person name="Nagy L.G."/>
            <person name="Floudas D."/>
            <person name="Copeland A."/>
            <person name="Barry K.W."/>
            <person name="Cichocki N."/>
            <person name="Veneault-Fourrey C."/>
            <person name="LaButti K."/>
            <person name="Lindquist E.A."/>
            <person name="Lipzen A."/>
            <person name="Lundell T."/>
            <person name="Morin E."/>
            <person name="Murat C."/>
            <person name="Riley R."/>
            <person name="Ohm R."/>
            <person name="Sun H."/>
            <person name="Tunlid A."/>
            <person name="Henrissat B."/>
            <person name="Grigoriev I.V."/>
            <person name="Hibbett D.S."/>
            <person name="Martin F."/>
        </authorList>
    </citation>
    <scope>NUCLEOTIDE SEQUENCE [LARGE SCALE GENOMIC DNA]</scope>
    <source>
        <strain evidence="3">MUT 4182</strain>
    </source>
</reference>
<feature type="compositionally biased region" description="Basic and acidic residues" evidence="1">
    <location>
        <begin position="53"/>
        <end position="62"/>
    </location>
</feature>
<accession>A0A0C3QMX0</accession>
<dbReference type="HOGENOM" id="CLU_1338402_0_0_1"/>
<evidence type="ECO:0000256" key="1">
    <source>
        <dbReference type="SAM" id="MobiDB-lite"/>
    </source>
</evidence>
<dbReference type="EMBL" id="KN822984">
    <property type="protein sequence ID" value="KIO29291.1"/>
    <property type="molecule type" value="Genomic_DNA"/>
</dbReference>
<evidence type="ECO:0000313" key="3">
    <source>
        <dbReference type="Proteomes" id="UP000054248"/>
    </source>
</evidence>
<evidence type="ECO:0000313" key="2">
    <source>
        <dbReference type="EMBL" id="KIO29291.1"/>
    </source>
</evidence>
<reference evidence="2 3" key="1">
    <citation type="submission" date="2014-04" db="EMBL/GenBank/DDBJ databases">
        <authorList>
            <consortium name="DOE Joint Genome Institute"/>
            <person name="Kuo A."/>
            <person name="Girlanda M."/>
            <person name="Perotto S."/>
            <person name="Kohler A."/>
            <person name="Nagy L.G."/>
            <person name="Floudas D."/>
            <person name="Copeland A."/>
            <person name="Barry K.W."/>
            <person name="Cichocki N."/>
            <person name="Veneault-Fourrey C."/>
            <person name="LaButti K."/>
            <person name="Lindquist E.A."/>
            <person name="Lipzen A."/>
            <person name="Lundell T."/>
            <person name="Morin E."/>
            <person name="Murat C."/>
            <person name="Sun H."/>
            <person name="Tunlid A."/>
            <person name="Henrissat B."/>
            <person name="Grigoriev I.V."/>
            <person name="Hibbett D.S."/>
            <person name="Martin F."/>
            <person name="Nordberg H.P."/>
            <person name="Cantor M.N."/>
            <person name="Hua S.X."/>
        </authorList>
    </citation>
    <scope>NUCLEOTIDE SEQUENCE [LARGE SCALE GENOMIC DNA]</scope>
    <source>
        <strain evidence="2 3">MUT 4182</strain>
    </source>
</reference>
<keyword evidence="3" id="KW-1185">Reference proteome</keyword>
<protein>
    <submittedName>
        <fullName evidence="2">Uncharacterized protein</fullName>
    </submittedName>
</protein>